<dbReference type="PANTHER" id="PTHR43434">
    <property type="entry name" value="PHOSPHOGLYCOLATE PHOSPHATASE"/>
    <property type="match status" value="1"/>
</dbReference>
<dbReference type="InterPro" id="IPR023198">
    <property type="entry name" value="PGP-like_dom2"/>
</dbReference>
<evidence type="ECO:0000313" key="6">
    <source>
        <dbReference type="EMBL" id="MCS5712608.1"/>
    </source>
</evidence>
<accession>A0A0Q9YN24</accession>
<evidence type="ECO:0000256" key="4">
    <source>
        <dbReference type="ARBA" id="ARBA00013078"/>
    </source>
</evidence>
<dbReference type="Proteomes" id="UP000051497">
    <property type="component" value="Unassembled WGS sequence"/>
</dbReference>
<dbReference type="SFLD" id="SFLDS00003">
    <property type="entry name" value="Haloacid_Dehalogenase"/>
    <property type="match status" value="1"/>
</dbReference>
<dbReference type="OrthoDB" id="9807630at2"/>
<comment type="caution">
    <text evidence="5">The sequence shown here is derived from an EMBL/GenBank/DDBJ whole genome shotgun (WGS) entry which is preliminary data.</text>
</comment>
<dbReference type="Gene3D" id="3.40.50.1000">
    <property type="entry name" value="HAD superfamily/HAD-like"/>
    <property type="match status" value="1"/>
</dbReference>
<dbReference type="AlphaFoldDB" id="A0A0Q9YN24"/>
<reference evidence="6" key="3">
    <citation type="submission" date="2021-06" db="EMBL/GenBank/DDBJ databases">
        <title>Genomic Description and Analysis of Intracellular Bacteria, Candidatus Berkiella cookevillensis and Candidatus Berkiella aquae.</title>
        <authorList>
            <person name="Kidane D.T."/>
            <person name="Mehari Y.T."/>
            <person name="Rice F.C."/>
            <person name="Arivett B.A."/>
            <person name="Farone A.L."/>
            <person name="Berk S.G."/>
            <person name="Farone M.B."/>
        </authorList>
    </citation>
    <scope>NUCLEOTIDE SEQUENCE</scope>
    <source>
        <strain evidence="6">HT99</strain>
    </source>
</reference>
<dbReference type="EMBL" id="LKAJ01000002">
    <property type="protein sequence ID" value="KRG22189.1"/>
    <property type="molecule type" value="Genomic_DNA"/>
</dbReference>
<organism evidence="5">
    <name type="scientific">Candidatus Berkiella aquae</name>
    <dbReference type="NCBI Taxonomy" id="295108"/>
    <lineage>
        <taxon>Bacteria</taxon>
        <taxon>Pseudomonadati</taxon>
        <taxon>Pseudomonadota</taxon>
        <taxon>Gammaproteobacteria</taxon>
        <taxon>Candidatus Berkiellales</taxon>
        <taxon>Candidatus Berkiellaceae</taxon>
        <taxon>Candidatus Berkiella</taxon>
    </lineage>
</organism>
<reference evidence="6" key="2">
    <citation type="journal article" date="2016" name="Genome Announc.">
        <title>Draft Genome Sequences of Two Novel Amoeba-Resistant Intranuclear Bacteria, 'Candidatus Berkiella cookevillensis' and 'Candidatus Berkiella aquae'.</title>
        <authorList>
            <person name="Mehari Y.T."/>
            <person name="Arivett B.A."/>
            <person name="Farone A.L."/>
            <person name="Gunderson J.H."/>
            <person name="Farone M.B."/>
        </authorList>
    </citation>
    <scope>NUCLEOTIDE SEQUENCE</scope>
    <source>
        <strain evidence="6">HT99</strain>
    </source>
</reference>
<sequence length="233" mass="26165">MDLIIFDIDGTLIQSHIKEVDCFIEAVTTVLGINEIDRDLHTYQHVTDKGILIECVSRTLNRHPTKEECDAIQDQYFTNFSAVITHEPIQLIPGAHTLLETLQALPNTALAVATGSYHRAALLKLSHVAPAWCDIPLSTSDDSEIRTLIMESALNKAKQFYRKEQFNRIIYVGDGPWDINAVNALKWDFVGIASNYPKNKLQEWGATCVIADYVEAHFVDVINNLPRNFVSGI</sequence>
<protein>
    <recommendedName>
        <fullName evidence="4">phosphoglycolate phosphatase</fullName>
        <ecNumber evidence="4">3.1.3.18</ecNumber>
    </recommendedName>
</protein>
<dbReference type="EMBL" id="LKAJ02000001">
    <property type="protein sequence ID" value="MCS5712608.1"/>
    <property type="molecule type" value="Genomic_DNA"/>
</dbReference>
<gene>
    <name evidence="5" type="primary">gph_2</name>
    <name evidence="5" type="ORF">HT99x_00608</name>
    <name evidence="6" type="ORF">HT99x_014300</name>
</gene>
<dbReference type="GO" id="GO:0006281">
    <property type="term" value="P:DNA repair"/>
    <property type="evidence" value="ECO:0007669"/>
    <property type="project" value="TreeGrafter"/>
</dbReference>
<dbReference type="Gene3D" id="1.10.150.240">
    <property type="entry name" value="Putative phosphatase, domain 2"/>
    <property type="match status" value="1"/>
</dbReference>
<dbReference type="InterPro" id="IPR050155">
    <property type="entry name" value="HAD-like_hydrolase_sf"/>
</dbReference>
<dbReference type="RefSeq" id="WP_075065251.1">
    <property type="nucleotide sequence ID" value="NZ_LKAJ02000001.1"/>
</dbReference>
<dbReference type="SUPFAM" id="SSF56784">
    <property type="entry name" value="HAD-like"/>
    <property type="match status" value="1"/>
</dbReference>
<name>A0A0Q9YN24_9GAMM</name>
<keyword evidence="7" id="KW-1185">Reference proteome</keyword>
<dbReference type="Pfam" id="PF00702">
    <property type="entry name" value="Hydrolase"/>
    <property type="match status" value="1"/>
</dbReference>
<dbReference type="InterPro" id="IPR023214">
    <property type="entry name" value="HAD_sf"/>
</dbReference>
<dbReference type="InterPro" id="IPR036412">
    <property type="entry name" value="HAD-like_sf"/>
</dbReference>
<comment type="catalytic activity">
    <reaction evidence="1">
        <text>2-phosphoglycolate + H2O = glycolate + phosphate</text>
        <dbReference type="Rhea" id="RHEA:14369"/>
        <dbReference type="ChEBI" id="CHEBI:15377"/>
        <dbReference type="ChEBI" id="CHEBI:29805"/>
        <dbReference type="ChEBI" id="CHEBI:43474"/>
        <dbReference type="ChEBI" id="CHEBI:58033"/>
        <dbReference type="EC" id="3.1.3.18"/>
    </reaction>
</comment>
<dbReference type="PANTHER" id="PTHR43434:SF1">
    <property type="entry name" value="PHOSPHOGLYCOLATE PHOSPHATASE"/>
    <property type="match status" value="1"/>
</dbReference>
<dbReference type="GO" id="GO:0008967">
    <property type="term" value="F:phosphoglycolate phosphatase activity"/>
    <property type="evidence" value="ECO:0007669"/>
    <property type="project" value="UniProtKB-EC"/>
</dbReference>
<evidence type="ECO:0000256" key="3">
    <source>
        <dbReference type="ARBA" id="ARBA00006171"/>
    </source>
</evidence>
<evidence type="ECO:0000313" key="5">
    <source>
        <dbReference type="EMBL" id="KRG22189.1"/>
    </source>
</evidence>
<evidence type="ECO:0000256" key="1">
    <source>
        <dbReference type="ARBA" id="ARBA00000830"/>
    </source>
</evidence>
<proteinExistence type="inferred from homology"/>
<dbReference type="STRING" id="295108.HT99x_00608"/>
<evidence type="ECO:0000256" key="2">
    <source>
        <dbReference type="ARBA" id="ARBA00004818"/>
    </source>
</evidence>
<reference evidence="5" key="1">
    <citation type="submission" date="2015-09" db="EMBL/GenBank/DDBJ databases">
        <title>Draft Genome Sequences of Two Novel Amoeba-resistant Intranuclear Bacteria, Candidatus Berkiella cookevillensis and Candidatus Berkiella aquae.</title>
        <authorList>
            <person name="Mehari Y.T."/>
            <person name="Arivett B.A."/>
            <person name="Farone A.L."/>
            <person name="Gunderson J.H."/>
            <person name="Farone M.B."/>
        </authorList>
    </citation>
    <scope>NUCLEOTIDE SEQUENCE [LARGE SCALE GENOMIC DNA]</scope>
    <source>
        <strain evidence="5">HT99</strain>
    </source>
</reference>
<dbReference type="SFLD" id="SFLDG01129">
    <property type="entry name" value="C1.5:_HAD__Beta-PGM__Phosphata"/>
    <property type="match status" value="1"/>
</dbReference>
<dbReference type="EC" id="3.1.3.18" evidence="4"/>
<comment type="pathway">
    <text evidence="2">Organic acid metabolism; glycolate biosynthesis; glycolate from 2-phosphoglycolate: step 1/1.</text>
</comment>
<comment type="similarity">
    <text evidence="3">Belongs to the HAD-like hydrolase superfamily. CbbY/CbbZ/Gph/YieH family.</text>
</comment>
<keyword evidence="5" id="KW-0378">Hydrolase</keyword>
<evidence type="ECO:0000313" key="7">
    <source>
        <dbReference type="Proteomes" id="UP000051497"/>
    </source>
</evidence>